<proteinExistence type="predicted"/>
<evidence type="ECO:0000313" key="2">
    <source>
        <dbReference type="Proteomes" id="UP001431783"/>
    </source>
</evidence>
<reference evidence="1 2" key="1">
    <citation type="submission" date="2023-03" db="EMBL/GenBank/DDBJ databases">
        <title>Genome insight into feeding habits of ladybird beetles.</title>
        <authorList>
            <person name="Li H.-S."/>
            <person name="Huang Y.-H."/>
            <person name="Pang H."/>
        </authorList>
    </citation>
    <scope>NUCLEOTIDE SEQUENCE [LARGE SCALE GENOMIC DNA]</scope>
    <source>
        <strain evidence="1">SYSU_2023b</strain>
        <tissue evidence="1">Whole body</tissue>
    </source>
</reference>
<dbReference type="EMBL" id="JARQZJ010000068">
    <property type="protein sequence ID" value="KAK9881236.1"/>
    <property type="molecule type" value="Genomic_DNA"/>
</dbReference>
<dbReference type="AlphaFoldDB" id="A0AAW1UN53"/>
<name>A0AAW1UN53_9CUCU</name>
<organism evidence="1 2">
    <name type="scientific">Henosepilachna vigintioctopunctata</name>
    <dbReference type="NCBI Taxonomy" id="420089"/>
    <lineage>
        <taxon>Eukaryota</taxon>
        <taxon>Metazoa</taxon>
        <taxon>Ecdysozoa</taxon>
        <taxon>Arthropoda</taxon>
        <taxon>Hexapoda</taxon>
        <taxon>Insecta</taxon>
        <taxon>Pterygota</taxon>
        <taxon>Neoptera</taxon>
        <taxon>Endopterygota</taxon>
        <taxon>Coleoptera</taxon>
        <taxon>Polyphaga</taxon>
        <taxon>Cucujiformia</taxon>
        <taxon>Coccinelloidea</taxon>
        <taxon>Coccinellidae</taxon>
        <taxon>Epilachninae</taxon>
        <taxon>Epilachnini</taxon>
        <taxon>Henosepilachna</taxon>
    </lineage>
</organism>
<protein>
    <submittedName>
        <fullName evidence="1">Uncharacterized protein</fullName>
    </submittedName>
</protein>
<gene>
    <name evidence="1" type="ORF">WA026_015354</name>
</gene>
<accession>A0AAW1UN53</accession>
<evidence type="ECO:0000313" key="1">
    <source>
        <dbReference type="EMBL" id="KAK9881236.1"/>
    </source>
</evidence>
<comment type="caution">
    <text evidence="1">The sequence shown here is derived from an EMBL/GenBank/DDBJ whole genome shotgun (WGS) entry which is preliminary data.</text>
</comment>
<dbReference type="Proteomes" id="UP001431783">
    <property type="component" value="Unassembled WGS sequence"/>
</dbReference>
<sequence>MFEKPLWIYNTRDKRRASVEYEASPISEVPTMESSTDEHLEIADFQISLAFFDIVALASQHESLYRPRTDDDTNLHLLRTLQYEHYELPSIPQTTAMCFCINTNEY</sequence>
<keyword evidence="2" id="KW-1185">Reference proteome</keyword>